<gene>
    <name evidence="1" type="ORF">CN425_12930</name>
</gene>
<dbReference type="Proteomes" id="UP000220635">
    <property type="component" value="Unassembled WGS sequence"/>
</dbReference>
<reference evidence="1 2" key="1">
    <citation type="submission" date="2017-09" db="EMBL/GenBank/DDBJ databases">
        <title>Large-scale bioinformatics analysis of Bacillus genomes uncovers conserved roles of natural products in bacterial physiology.</title>
        <authorList>
            <consortium name="Agbiome Team Llc"/>
            <person name="Bleich R.M."/>
            <person name="Grubbs K.J."/>
            <person name="Santa Maria K.C."/>
            <person name="Allen S.E."/>
            <person name="Farag S."/>
            <person name="Shank E.A."/>
            <person name="Bowers A."/>
        </authorList>
    </citation>
    <scope>NUCLEOTIDE SEQUENCE [LARGE SCALE GENOMIC DNA]</scope>
    <source>
        <strain evidence="1 2">AFS010695</strain>
    </source>
</reference>
<dbReference type="RefSeq" id="WP_098380748.1">
    <property type="nucleotide sequence ID" value="NZ_NTWE01000023.1"/>
</dbReference>
<protein>
    <submittedName>
        <fullName evidence="1">Uncharacterized protein</fullName>
    </submittedName>
</protein>
<evidence type="ECO:0000313" key="2">
    <source>
        <dbReference type="Proteomes" id="UP000220635"/>
    </source>
</evidence>
<comment type="caution">
    <text evidence="1">The sequence shown here is derived from an EMBL/GenBank/DDBJ whole genome shotgun (WGS) entry which is preliminary data.</text>
</comment>
<accession>A0A2A8PWA8</accession>
<dbReference type="EMBL" id="NTWE01000023">
    <property type="protein sequence ID" value="PEW01512.1"/>
    <property type="molecule type" value="Genomic_DNA"/>
</dbReference>
<dbReference type="OrthoDB" id="2936140at2"/>
<organism evidence="1 2">
    <name type="scientific">Bacillus cereus</name>
    <dbReference type="NCBI Taxonomy" id="1396"/>
    <lineage>
        <taxon>Bacteria</taxon>
        <taxon>Bacillati</taxon>
        <taxon>Bacillota</taxon>
        <taxon>Bacilli</taxon>
        <taxon>Bacillales</taxon>
        <taxon>Bacillaceae</taxon>
        <taxon>Bacillus</taxon>
        <taxon>Bacillus cereus group</taxon>
    </lineage>
</organism>
<name>A0A2A8PWA8_BACCE</name>
<proteinExistence type="predicted"/>
<sequence length="188" mass="21850">MVIDRLNAAAIEAKTSETVLWEIKAYYMPLIERLAFGNWYKMNNEAHFIDDCYRRIEYAVRSFDIEMGSFDGRARVLIYQSVRQYCGNRGGKRKVLQLVGEDLDLFQKEDTKVNVEEDVVYALVAEEEVYEKYCEREIDKLIVGIVLHSDHLRSKSDIVRKLAKETGRTFNSARGAVRSLVRRKRVAS</sequence>
<dbReference type="AlphaFoldDB" id="A0A2A8PWA8"/>
<evidence type="ECO:0000313" key="1">
    <source>
        <dbReference type="EMBL" id="PEW01512.1"/>
    </source>
</evidence>